<reference evidence="2" key="2">
    <citation type="submission" date="2020-09" db="EMBL/GenBank/DDBJ databases">
        <authorList>
            <person name="Sun Q."/>
            <person name="Kim S."/>
        </authorList>
    </citation>
    <scope>NUCLEOTIDE SEQUENCE</scope>
    <source>
        <strain evidence="2">KCTC 23430</strain>
    </source>
</reference>
<evidence type="ECO:0000259" key="1">
    <source>
        <dbReference type="Pfam" id="PF01738"/>
    </source>
</evidence>
<dbReference type="SUPFAM" id="SSF53474">
    <property type="entry name" value="alpha/beta-Hydrolases"/>
    <property type="match status" value="1"/>
</dbReference>
<dbReference type="GO" id="GO:0016787">
    <property type="term" value="F:hydrolase activity"/>
    <property type="evidence" value="ECO:0007669"/>
    <property type="project" value="InterPro"/>
</dbReference>
<comment type="caution">
    <text evidence="2">The sequence shown here is derived from an EMBL/GenBank/DDBJ whole genome shotgun (WGS) entry which is preliminary data.</text>
</comment>
<evidence type="ECO:0000313" key="3">
    <source>
        <dbReference type="Proteomes" id="UP000644693"/>
    </source>
</evidence>
<dbReference type="InterPro" id="IPR029058">
    <property type="entry name" value="AB_hydrolase_fold"/>
</dbReference>
<dbReference type="Proteomes" id="UP000644693">
    <property type="component" value="Unassembled WGS sequence"/>
</dbReference>
<feature type="domain" description="Dienelactone hydrolase" evidence="1">
    <location>
        <begin position="17"/>
        <end position="235"/>
    </location>
</feature>
<accession>A0A918XGR3</accession>
<proteinExistence type="predicted"/>
<dbReference type="Pfam" id="PF01738">
    <property type="entry name" value="DLH"/>
    <property type="match status" value="1"/>
</dbReference>
<dbReference type="Gene3D" id="3.40.50.1820">
    <property type="entry name" value="alpha/beta hydrolase"/>
    <property type="match status" value="1"/>
</dbReference>
<dbReference type="PANTHER" id="PTHR22946">
    <property type="entry name" value="DIENELACTONE HYDROLASE DOMAIN-CONTAINING PROTEIN-RELATED"/>
    <property type="match status" value="1"/>
</dbReference>
<reference evidence="2" key="1">
    <citation type="journal article" date="2014" name="Int. J. Syst. Evol. Microbiol.">
        <title>Complete genome sequence of Corynebacterium casei LMG S-19264T (=DSM 44701T), isolated from a smear-ripened cheese.</title>
        <authorList>
            <consortium name="US DOE Joint Genome Institute (JGI-PGF)"/>
            <person name="Walter F."/>
            <person name="Albersmeier A."/>
            <person name="Kalinowski J."/>
            <person name="Ruckert C."/>
        </authorList>
    </citation>
    <scope>NUCLEOTIDE SEQUENCE</scope>
    <source>
        <strain evidence="2">KCTC 23430</strain>
    </source>
</reference>
<dbReference type="PANTHER" id="PTHR22946:SF0">
    <property type="entry name" value="DIENELACTONE HYDROLASE DOMAIN-CONTAINING PROTEIN"/>
    <property type="match status" value="1"/>
</dbReference>
<dbReference type="RefSeq" id="WP_189476290.1">
    <property type="nucleotide sequence ID" value="NZ_BMYM01000001.1"/>
</dbReference>
<keyword evidence="3" id="KW-1185">Reference proteome</keyword>
<dbReference type="InterPro" id="IPR050261">
    <property type="entry name" value="FrsA_esterase"/>
</dbReference>
<sequence>MAIQSRLVEYSCDGELFEGYLAWDDSRSAAPAVAVAHTWAGRGEFEESKARALAEQGYVGFAIDMYGKGVRGTSVEENTALMTPLVENRAVLQQRINRAVEVLREQPGVDAGKTAAMGFCFGGLCVLDLARSGSDVLGVVSFHGLFNAPESPPNQAITAKVLCLHGYDDPMAQPDSLLSLASEMSEAGVDWQVHAYGNTLHAFTNPEANDPDMGTVYSADADRRAFQALDNFLTELF</sequence>
<dbReference type="EMBL" id="BMYM01000001">
    <property type="protein sequence ID" value="GHD30608.1"/>
    <property type="molecule type" value="Genomic_DNA"/>
</dbReference>
<name>A0A918XGR3_9GAMM</name>
<dbReference type="InterPro" id="IPR002925">
    <property type="entry name" value="Dienelactn_hydro"/>
</dbReference>
<organism evidence="2 3">
    <name type="scientific">Parahalioglobus pacificus</name>
    <dbReference type="NCBI Taxonomy" id="930806"/>
    <lineage>
        <taxon>Bacteria</taxon>
        <taxon>Pseudomonadati</taxon>
        <taxon>Pseudomonadota</taxon>
        <taxon>Gammaproteobacteria</taxon>
        <taxon>Cellvibrionales</taxon>
        <taxon>Halieaceae</taxon>
        <taxon>Parahalioglobus</taxon>
    </lineage>
</organism>
<dbReference type="AlphaFoldDB" id="A0A918XGR3"/>
<gene>
    <name evidence="2" type="ORF">GCM10007053_12570</name>
</gene>
<protein>
    <submittedName>
        <fullName evidence="2">Carboxymethylenebutenolidase</fullName>
    </submittedName>
</protein>
<evidence type="ECO:0000313" key="2">
    <source>
        <dbReference type="EMBL" id="GHD30608.1"/>
    </source>
</evidence>